<dbReference type="EMBL" id="BGPR01046835">
    <property type="protein sequence ID" value="GBO23799.1"/>
    <property type="molecule type" value="Genomic_DNA"/>
</dbReference>
<accession>A0A4Y2VET4</accession>
<evidence type="ECO:0000313" key="2">
    <source>
        <dbReference type="Proteomes" id="UP000499080"/>
    </source>
</evidence>
<name>A0A4Y2VET4_ARAVE</name>
<evidence type="ECO:0000313" key="1">
    <source>
        <dbReference type="EMBL" id="GBO23799.1"/>
    </source>
</evidence>
<comment type="caution">
    <text evidence="1">The sequence shown here is derived from an EMBL/GenBank/DDBJ whole genome shotgun (WGS) entry which is preliminary data.</text>
</comment>
<keyword evidence="2" id="KW-1185">Reference proteome</keyword>
<protein>
    <submittedName>
        <fullName evidence="1">Uncharacterized protein</fullName>
    </submittedName>
</protein>
<dbReference type="Proteomes" id="UP000499080">
    <property type="component" value="Unassembled WGS sequence"/>
</dbReference>
<gene>
    <name evidence="1" type="ORF">AVEN_18987_1</name>
</gene>
<organism evidence="1 2">
    <name type="scientific">Araneus ventricosus</name>
    <name type="common">Orbweaver spider</name>
    <name type="synonym">Epeira ventricosa</name>
    <dbReference type="NCBI Taxonomy" id="182803"/>
    <lineage>
        <taxon>Eukaryota</taxon>
        <taxon>Metazoa</taxon>
        <taxon>Ecdysozoa</taxon>
        <taxon>Arthropoda</taxon>
        <taxon>Chelicerata</taxon>
        <taxon>Arachnida</taxon>
        <taxon>Araneae</taxon>
        <taxon>Araneomorphae</taxon>
        <taxon>Entelegynae</taxon>
        <taxon>Araneoidea</taxon>
        <taxon>Araneidae</taxon>
        <taxon>Araneus</taxon>
    </lineage>
</organism>
<reference evidence="1 2" key="1">
    <citation type="journal article" date="2019" name="Sci. Rep.">
        <title>Orb-weaving spider Araneus ventricosus genome elucidates the spidroin gene catalogue.</title>
        <authorList>
            <person name="Kono N."/>
            <person name="Nakamura H."/>
            <person name="Ohtoshi R."/>
            <person name="Moran D.A.P."/>
            <person name="Shinohara A."/>
            <person name="Yoshida Y."/>
            <person name="Fujiwara M."/>
            <person name="Mori M."/>
            <person name="Tomita M."/>
            <person name="Arakawa K."/>
        </authorList>
    </citation>
    <scope>NUCLEOTIDE SEQUENCE [LARGE SCALE GENOMIC DNA]</scope>
</reference>
<proteinExistence type="predicted"/>
<dbReference type="AlphaFoldDB" id="A0A4Y2VET4"/>
<sequence>MHLNVFIVISSLRSPLQKFVVAIHYYTDVTTASSKPVVIRDIHRGTTHQRRQRRARAVSRKPSCCLERVQLRFGASSVEVWSESATECWSSLSILAIYWRPVCRTQEGNIRSCYDSLRNVEKFT</sequence>